<evidence type="ECO:0000313" key="3">
    <source>
        <dbReference type="Proteomes" id="UP000254029"/>
    </source>
</evidence>
<gene>
    <name evidence="2" type="ORF">NCTC8684_02831</name>
</gene>
<dbReference type="RefSeq" id="WP_131825753.1">
    <property type="nucleotide sequence ID" value="NZ_JBHMEH010000089.1"/>
</dbReference>
<evidence type="ECO:0000256" key="1">
    <source>
        <dbReference type="SAM" id="Phobius"/>
    </source>
</evidence>
<accession>A0AAX2MB18</accession>
<comment type="caution">
    <text evidence="2">The sequence shown here is derived from an EMBL/GenBank/DDBJ whole genome shotgun (WGS) entry which is preliminary data.</text>
</comment>
<protein>
    <submittedName>
        <fullName evidence="2">Uncharacterized protein</fullName>
    </submittedName>
</protein>
<sequence length="266" mass="30391">MKKTVSARKPPFILTSLVICAVVFGVVVMNNSNNSSQSTKIVNQIRDQNGEVTDYVRFINDGMSKKIFNSIERDNLENFISKNMDVLAGSVSDKEMIESDPNVQFEYFVPKLITAPVTVADMQYTFVVTQPTPATKGVVGDFFSSVERKDENAPWEYGYIPLRNGYVSPLTNFDPKAFDRLGLKFSEKFFLSDLKSGKRALDFYQSKDFKKFYDYGDNGANFAFYKFTTTRNAIPLTVVFGVLEDQYDESAEFPRNWFDIYMKREG</sequence>
<reference evidence="2 3" key="1">
    <citation type="submission" date="2018-06" db="EMBL/GenBank/DDBJ databases">
        <authorList>
            <consortium name="Pathogen Informatics"/>
            <person name="Doyle S."/>
        </authorList>
    </citation>
    <scope>NUCLEOTIDE SEQUENCE [LARGE SCALE GENOMIC DNA]</scope>
    <source>
        <strain evidence="2 3">NCTC8684</strain>
    </source>
</reference>
<keyword evidence="1" id="KW-0812">Transmembrane</keyword>
<feature type="transmembrane region" description="Helical" evidence="1">
    <location>
        <begin position="12"/>
        <end position="29"/>
    </location>
</feature>
<proteinExistence type="predicted"/>
<name>A0AAX2MB18_CHRVL</name>
<organism evidence="2 3">
    <name type="scientific">Chromobacterium violaceum</name>
    <dbReference type="NCBI Taxonomy" id="536"/>
    <lineage>
        <taxon>Bacteria</taxon>
        <taxon>Pseudomonadati</taxon>
        <taxon>Pseudomonadota</taxon>
        <taxon>Betaproteobacteria</taxon>
        <taxon>Neisseriales</taxon>
        <taxon>Chromobacteriaceae</taxon>
        <taxon>Chromobacterium</taxon>
    </lineage>
</organism>
<dbReference type="AlphaFoldDB" id="A0AAX2MB18"/>
<keyword evidence="1" id="KW-1133">Transmembrane helix</keyword>
<evidence type="ECO:0000313" key="2">
    <source>
        <dbReference type="EMBL" id="SUX33727.1"/>
    </source>
</evidence>
<dbReference type="EMBL" id="UIGR01000001">
    <property type="protein sequence ID" value="SUX33727.1"/>
    <property type="molecule type" value="Genomic_DNA"/>
</dbReference>
<dbReference type="Proteomes" id="UP000254029">
    <property type="component" value="Unassembled WGS sequence"/>
</dbReference>
<keyword evidence="1" id="KW-0472">Membrane</keyword>